<accession>A0A819X0C4</accession>
<comment type="caution">
    <text evidence="6">The sequence shown here is derived from an EMBL/GenBank/DDBJ whole genome shotgun (WGS) entry which is preliminary data.</text>
</comment>
<evidence type="ECO:0000313" key="6">
    <source>
        <dbReference type="EMBL" id="CAF4130351.1"/>
    </source>
</evidence>
<proteinExistence type="inferred from homology"/>
<dbReference type="GO" id="GO:0005813">
    <property type="term" value="C:centrosome"/>
    <property type="evidence" value="ECO:0007669"/>
    <property type="project" value="UniProtKB-SubCell"/>
</dbReference>
<comment type="similarity">
    <text evidence="3">Belongs to the MOZART2 family.</text>
</comment>
<dbReference type="Proteomes" id="UP000663866">
    <property type="component" value="Unassembled WGS sequence"/>
</dbReference>
<gene>
    <name evidence="6" type="ORF">OVN521_LOCUS22476</name>
    <name evidence="8" type="ORF">SMN809_LOCUS30120</name>
    <name evidence="7" type="ORF">UXM345_LOCUS33603</name>
</gene>
<dbReference type="Pfam" id="PF12926">
    <property type="entry name" value="MOZART2"/>
    <property type="match status" value="1"/>
</dbReference>
<reference evidence="6" key="1">
    <citation type="submission" date="2021-02" db="EMBL/GenBank/DDBJ databases">
        <authorList>
            <person name="Nowell W R."/>
        </authorList>
    </citation>
    <scope>NUCLEOTIDE SEQUENCE</scope>
</reference>
<evidence type="ECO:0000313" key="8">
    <source>
        <dbReference type="EMBL" id="CAF4393650.1"/>
    </source>
</evidence>
<dbReference type="PANTHER" id="PTHR28578:SF2">
    <property type="entry name" value="MITOTIC-SPINDLE ORGANIZING PROTEIN 2"/>
    <property type="match status" value="1"/>
</dbReference>
<dbReference type="EMBL" id="CAJOBG010004883">
    <property type="protein sequence ID" value="CAF4130351.1"/>
    <property type="molecule type" value="Genomic_DNA"/>
</dbReference>
<keyword evidence="9" id="KW-1185">Reference proteome</keyword>
<sequence>MFRNNSVCVAFHIQIDMLLKQLRQLSPYSFTNRISVCLSFELFQMSTDISPLKSEELQLFELARLSNITIDERMFKIILELLKLNIKPEAIIQVLKVLAKQGLTSTSS</sequence>
<dbReference type="InterPro" id="IPR024332">
    <property type="entry name" value="MOZART2"/>
</dbReference>
<comment type="subcellular location">
    <subcellularLocation>
        <location evidence="2">Cytoplasm</location>
        <location evidence="2">Cytoskeleton</location>
        <location evidence="2">Microtubule organizing center</location>
        <location evidence="2">Centrosome</location>
    </subcellularLocation>
    <subcellularLocation>
        <location evidence="1">Cytoplasm</location>
        <location evidence="1">Cytoskeleton</location>
        <location evidence="1">Spindle</location>
    </subcellularLocation>
</comment>
<evidence type="ECO:0000313" key="7">
    <source>
        <dbReference type="EMBL" id="CAF4304531.1"/>
    </source>
</evidence>
<dbReference type="Proteomes" id="UP000663842">
    <property type="component" value="Unassembled WGS sequence"/>
</dbReference>
<keyword evidence="4" id="KW-0963">Cytoplasm</keyword>
<protein>
    <submittedName>
        <fullName evidence="6">Uncharacterized protein</fullName>
    </submittedName>
</protein>
<evidence type="ECO:0000256" key="5">
    <source>
        <dbReference type="ARBA" id="ARBA00023212"/>
    </source>
</evidence>
<dbReference type="AlphaFoldDB" id="A0A819X0C4"/>
<evidence type="ECO:0000256" key="2">
    <source>
        <dbReference type="ARBA" id="ARBA00004300"/>
    </source>
</evidence>
<evidence type="ECO:0000256" key="4">
    <source>
        <dbReference type="ARBA" id="ARBA00022490"/>
    </source>
</evidence>
<dbReference type="PANTHER" id="PTHR28578">
    <property type="entry name" value="MITOTIC-SPINDLE ORGANIZING PROTEIN 2A-RELATED"/>
    <property type="match status" value="1"/>
</dbReference>
<evidence type="ECO:0000313" key="9">
    <source>
        <dbReference type="Proteomes" id="UP000663866"/>
    </source>
</evidence>
<dbReference type="EMBL" id="CAJOBF010011326">
    <property type="protein sequence ID" value="CAF4304531.1"/>
    <property type="molecule type" value="Genomic_DNA"/>
</dbReference>
<dbReference type="Proteomes" id="UP000676336">
    <property type="component" value="Unassembled WGS sequence"/>
</dbReference>
<evidence type="ECO:0000256" key="1">
    <source>
        <dbReference type="ARBA" id="ARBA00004186"/>
    </source>
</evidence>
<name>A0A819X0C4_9BILA</name>
<keyword evidence="5" id="KW-0206">Cytoskeleton</keyword>
<dbReference type="GO" id="GO:0005819">
    <property type="term" value="C:spindle"/>
    <property type="evidence" value="ECO:0007669"/>
    <property type="project" value="UniProtKB-SubCell"/>
</dbReference>
<evidence type="ECO:0000256" key="3">
    <source>
        <dbReference type="ARBA" id="ARBA00007286"/>
    </source>
</evidence>
<dbReference type="EMBL" id="CAJOBI010055859">
    <property type="protein sequence ID" value="CAF4393650.1"/>
    <property type="molecule type" value="Genomic_DNA"/>
</dbReference>
<organism evidence="6 9">
    <name type="scientific">Rotaria magnacalcarata</name>
    <dbReference type="NCBI Taxonomy" id="392030"/>
    <lineage>
        <taxon>Eukaryota</taxon>
        <taxon>Metazoa</taxon>
        <taxon>Spiralia</taxon>
        <taxon>Gnathifera</taxon>
        <taxon>Rotifera</taxon>
        <taxon>Eurotatoria</taxon>
        <taxon>Bdelloidea</taxon>
        <taxon>Philodinida</taxon>
        <taxon>Philodinidae</taxon>
        <taxon>Rotaria</taxon>
    </lineage>
</organism>